<dbReference type="Proteomes" id="UP001146019">
    <property type="component" value="Unassembled WGS sequence"/>
</dbReference>
<dbReference type="InterPro" id="IPR012712">
    <property type="entry name" value="HpaR/FarR"/>
</dbReference>
<dbReference type="InterPro" id="IPR036388">
    <property type="entry name" value="WH-like_DNA-bd_sf"/>
</dbReference>
<keyword evidence="6" id="KW-1185">Reference proteome</keyword>
<feature type="domain" description="HTH marR-type" evidence="4">
    <location>
        <begin position="7"/>
        <end position="139"/>
    </location>
</feature>
<dbReference type="AlphaFoldDB" id="A0A9X3DRU8"/>
<keyword evidence="1" id="KW-0805">Transcription regulation</keyword>
<reference evidence="5" key="1">
    <citation type="submission" date="2022-11" db="EMBL/GenBank/DDBJ databases">
        <title>Biodiversity and phylogenetic relationships of bacteria.</title>
        <authorList>
            <person name="Machado R.A.R."/>
            <person name="Bhat A."/>
            <person name="Loulou A."/>
            <person name="Kallel S."/>
        </authorList>
    </citation>
    <scope>NUCLEOTIDE SEQUENCE</scope>
    <source>
        <strain evidence="5">A-IN1</strain>
    </source>
</reference>
<dbReference type="GO" id="GO:0045892">
    <property type="term" value="P:negative regulation of DNA-templated transcription"/>
    <property type="evidence" value="ECO:0007669"/>
    <property type="project" value="InterPro"/>
</dbReference>
<dbReference type="GO" id="GO:0003700">
    <property type="term" value="F:DNA-binding transcription factor activity"/>
    <property type="evidence" value="ECO:0007669"/>
    <property type="project" value="InterPro"/>
</dbReference>
<dbReference type="NCBIfam" id="TIGR02337">
    <property type="entry name" value="HpaR"/>
    <property type="match status" value="1"/>
</dbReference>
<dbReference type="PANTHER" id="PTHR42756:SF1">
    <property type="entry name" value="TRANSCRIPTIONAL REPRESSOR OF EMRAB OPERON"/>
    <property type="match status" value="1"/>
</dbReference>
<sequence length="143" mass="16609">MKTIRLSPSLTLALLQAREATKTYFRPALNEMGLTEQQWRVICTLYQYDELENNHLAELTCILRPSLTGIVNRMAEQNLIIKSKDLHDQRVSLIKLTQAGRNYFETQALKMEASYKNIKEQYGAEKIQQLMELLHDLSKIKPN</sequence>
<name>A0A9X3DRU8_9GAMM</name>
<evidence type="ECO:0000256" key="1">
    <source>
        <dbReference type="ARBA" id="ARBA00023015"/>
    </source>
</evidence>
<evidence type="ECO:0000256" key="3">
    <source>
        <dbReference type="ARBA" id="ARBA00023163"/>
    </source>
</evidence>
<evidence type="ECO:0000313" key="5">
    <source>
        <dbReference type="EMBL" id="MCX5467400.1"/>
    </source>
</evidence>
<proteinExistence type="predicted"/>
<dbReference type="PANTHER" id="PTHR42756">
    <property type="entry name" value="TRANSCRIPTIONAL REGULATOR, MARR"/>
    <property type="match status" value="1"/>
</dbReference>
<evidence type="ECO:0000313" key="6">
    <source>
        <dbReference type="Proteomes" id="UP001146019"/>
    </source>
</evidence>
<protein>
    <submittedName>
        <fullName evidence="5">Homoprotocatechuate degradation operon regulator HpaR</fullName>
    </submittedName>
</protein>
<comment type="caution">
    <text evidence="5">The sequence shown here is derived from an EMBL/GenBank/DDBJ whole genome shotgun (WGS) entry which is preliminary data.</text>
</comment>
<evidence type="ECO:0000256" key="2">
    <source>
        <dbReference type="ARBA" id="ARBA00023125"/>
    </source>
</evidence>
<dbReference type="PROSITE" id="PS50995">
    <property type="entry name" value="HTH_MARR_2"/>
    <property type="match status" value="1"/>
</dbReference>
<keyword evidence="2" id="KW-0238">DNA-binding</keyword>
<dbReference type="GO" id="GO:0003677">
    <property type="term" value="F:DNA binding"/>
    <property type="evidence" value="ECO:0007669"/>
    <property type="project" value="UniProtKB-KW"/>
</dbReference>
<evidence type="ECO:0000259" key="4">
    <source>
        <dbReference type="PROSITE" id="PS50995"/>
    </source>
</evidence>
<organism evidence="5 6">
    <name type="scientific">Acinetobacter nematophilus</name>
    <dbReference type="NCBI Taxonomy" id="2994642"/>
    <lineage>
        <taxon>Bacteria</taxon>
        <taxon>Pseudomonadati</taxon>
        <taxon>Pseudomonadota</taxon>
        <taxon>Gammaproteobacteria</taxon>
        <taxon>Moraxellales</taxon>
        <taxon>Moraxellaceae</taxon>
        <taxon>Acinetobacter</taxon>
    </lineage>
</organism>
<dbReference type="InterPro" id="IPR036390">
    <property type="entry name" value="WH_DNA-bd_sf"/>
</dbReference>
<dbReference type="RefSeq" id="WP_266129755.1">
    <property type="nucleotide sequence ID" value="NZ_JAPKMY010000002.1"/>
</dbReference>
<dbReference type="SMART" id="SM00347">
    <property type="entry name" value="HTH_MARR"/>
    <property type="match status" value="1"/>
</dbReference>
<dbReference type="InterPro" id="IPR000835">
    <property type="entry name" value="HTH_MarR-typ"/>
</dbReference>
<accession>A0A9X3DRU8</accession>
<gene>
    <name evidence="5" type="primary">hpaR</name>
    <name evidence="5" type="ORF">OSH00_06530</name>
</gene>
<dbReference type="Gene3D" id="1.10.10.10">
    <property type="entry name" value="Winged helix-like DNA-binding domain superfamily/Winged helix DNA-binding domain"/>
    <property type="match status" value="1"/>
</dbReference>
<dbReference type="SUPFAM" id="SSF46785">
    <property type="entry name" value="Winged helix' DNA-binding domain"/>
    <property type="match status" value="1"/>
</dbReference>
<dbReference type="Pfam" id="PF01047">
    <property type="entry name" value="MarR"/>
    <property type="match status" value="1"/>
</dbReference>
<keyword evidence="3" id="KW-0804">Transcription</keyword>
<dbReference type="EMBL" id="JAPKMY010000002">
    <property type="protein sequence ID" value="MCX5467400.1"/>
    <property type="molecule type" value="Genomic_DNA"/>
</dbReference>